<dbReference type="PANTHER" id="PTHR12245">
    <property type="entry name" value="SPRY DOMAIN CONTAINING SOCS BOX PROTEIN"/>
    <property type="match status" value="1"/>
</dbReference>
<evidence type="ECO:0000313" key="3">
    <source>
        <dbReference type="EMBL" id="CAD7080555.1"/>
    </source>
</evidence>
<proteinExistence type="predicted"/>
<dbReference type="Gene3D" id="2.60.120.920">
    <property type="match status" value="1"/>
</dbReference>
<feature type="domain" description="B30.2/SPRY" evidence="2">
    <location>
        <begin position="44"/>
        <end position="235"/>
    </location>
</feature>
<dbReference type="InterPro" id="IPR003877">
    <property type="entry name" value="SPRY_dom"/>
</dbReference>
<accession>A0A7R8UGP3</accession>
<dbReference type="InParanoid" id="A0A7R8UGP3"/>
<evidence type="ECO:0000313" key="4">
    <source>
        <dbReference type="Proteomes" id="UP000594454"/>
    </source>
</evidence>
<dbReference type="SMART" id="SM00449">
    <property type="entry name" value="SPRY"/>
    <property type="match status" value="1"/>
</dbReference>
<dbReference type="InterPro" id="IPR013320">
    <property type="entry name" value="ConA-like_dom_sf"/>
</dbReference>
<dbReference type="InterPro" id="IPR001870">
    <property type="entry name" value="B30.2/SPRY"/>
</dbReference>
<dbReference type="GO" id="GO:0043161">
    <property type="term" value="P:proteasome-mediated ubiquitin-dependent protein catabolic process"/>
    <property type="evidence" value="ECO:0007669"/>
    <property type="project" value="TreeGrafter"/>
</dbReference>
<dbReference type="AlphaFoldDB" id="A0A7R8UGP3"/>
<dbReference type="SUPFAM" id="SSF49899">
    <property type="entry name" value="Concanavalin A-like lectins/glucanases"/>
    <property type="match status" value="1"/>
</dbReference>
<dbReference type="OrthoDB" id="5951542at2759"/>
<evidence type="ECO:0000259" key="2">
    <source>
        <dbReference type="PROSITE" id="PS50188"/>
    </source>
</evidence>
<dbReference type="GO" id="GO:0019005">
    <property type="term" value="C:SCF ubiquitin ligase complex"/>
    <property type="evidence" value="ECO:0007669"/>
    <property type="project" value="TreeGrafter"/>
</dbReference>
<dbReference type="PROSITE" id="PS50188">
    <property type="entry name" value="B302_SPRY"/>
    <property type="match status" value="1"/>
</dbReference>
<dbReference type="FunCoup" id="A0A7R8UGP3">
    <property type="interactions" value="109"/>
</dbReference>
<organism evidence="3 4">
    <name type="scientific">Hermetia illucens</name>
    <name type="common">Black soldier fly</name>
    <dbReference type="NCBI Taxonomy" id="343691"/>
    <lineage>
        <taxon>Eukaryota</taxon>
        <taxon>Metazoa</taxon>
        <taxon>Ecdysozoa</taxon>
        <taxon>Arthropoda</taxon>
        <taxon>Hexapoda</taxon>
        <taxon>Insecta</taxon>
        <taxon>Pterygota</taxon>
        <taxon>Neoptera</taxon>
        <taxon>Endopterygota</taxon>
        <taxon>Diptera</taxon>
        <taxon>Brachycera</taxon>
        <taxon>Stratiomyomorpha</taxon>
        <taxon>Stratiomyidae</taxon>
        <taxon>Hermetiinae</taxon>
        <taxon>Hermetia</taxon>
    </lineage>
</organism>
<dbReference type="EMBL" id="LR899010">
    <property type="protein sequence ID" value="CAD7080555.1"/>
    <property type="molecule type" value="Genomic_DNA"/>
</dbReference>
<gene>
    <name evidence="3" type="ORF">HERILL_LOCUS3703</name>
</gene>
<dbReference type="CDD" id="cd12876">
    <property type="entry name" value="SPRY_SOCS3"/>
    <property type="match status" value="1"/>
</dbReference>
<dbReference type="InterPro" id="IPR043136">
    <property type="entry name" value="B30.2/SPRY_sf"/>
</dbReference>
<reference evidence="3 4" key="1">
    <citation type="submission" date="2020-11" db="EMBL/GenBank/DDBJ databases">
        <authorList>
            <person name="Wallbank WR R."/>
            <person name="Pardo Diaz C."/>
            <person name="Kozak K."/>
            <person name="Martin S."/>
            <person name="Jiggins C."/>
            <person name="Moest M."/>
            <person name="Warren A I."/>
            <person name="Generalovic N T."/>
            <person name="Byers J.R.P. K."/>
            <person name="Montejo-Kovacevich G."/>
            <person name="Yen C E."/>
        </authorList>
    </citation>
    <scope>NUCLEOTIDE SEQUENCE [LARGE SCALE GENOMIC DNA]</scope>
</reference>
<dbReference type="Pfam" id="PF00622">
    <property type="entry name" value="SPRY"/>
    <property type="match status" value="1"/>
</dbReference>
<evidence type="ECO:0000256" key="1">
    <source>
        <dbReference type="ARBA" id="ARBA00022786"/>
    </source>
</evidence>
<dbReference type="InterPro" id="IPR035754">
    <property type="entry name" value="SPRY_SPSB3"/>
</dbReference>
<protein>
    <recommendedName>
        <fullName evidence="2">B30.2/SPRY domain-containing protein</fullName>
    </recommendedName>
</protein>
<dbReference type="PANTHER" id="PTHR12245:SF5">
    <property type="entry name" value="SPRY DOMAIN-CONTAINING SOCS BOX PROTEIN 3"/>
    <property type="match status" value="1"/>
</dbReference>
<keyword evidence="4" id="KW-1185">Reference proteome</keyword>
<sequence length="322" mass="36898">MSVEILRTNGRDEIFLADTIAGIRAPAFCDCVFPRSTDVLSFKGNIHDHISCKCGENEGRPLEWIWDKESADPACYVNGRNITFHPTFSQGTTVIRGEKRLEPGMIHFWEMKIVTSLSGTETMVGIGTDKVDLFAHRFRFTSALGLDNQSWGFSFRGKAQYNNRSIFYGKPYSQGCLVGVYLDLSRGYLEFFLNRRSLGIAYKNIPVDPSVKIYPMTCSTAASSAIRLINSTSCPDNLEFRCMRVVAKNPDLLAHLNRMPGLKYLSNRYWYLIPYQDDIDDIADIYEDAHTIKHRAYLIDSEDEFDDLLLDPREFFYFFCDH</sequence>
<keyword evidence="1" id="KW-0833">Ubl conjugation pathway</keyword>
<name>A0A7R8UGP3_HERIL</name>
<dbReference type="OMA" id="KVHFWEM"/>
<dbReference type="InterPro" id="IPR050672">
    <property type="entry name" value="FBXO45-Fsn/SPSB_families"/>
</dbReference>
<dbReference type="Proteomes" id="UP000594454">
    <property type="component" value="Chromosome 2"/>
</dbReference>